<accession>A0AAN9S4W6</accession>
<gene>
    <name evidence="1" type="ORF">VNO78_22450</name>
</gene>
<keyword evidence="2" id="KW-1185">Reference proteome</keyword>
<proteinExistence type="predicted"/>
<dbReference type="AlphaFoldDB" id="A0AAN9S4W6"/>
<name>A0AAN9S4W6_PSOTE</name>
<dbReference type="Proteomes" id="UP001386955">
    <property type="component" value="Unassembled WGS sequence"/>
</dbReference>
<sequence length="87" mass="9635">MKEGTRHISVLAPSVLLLRHSTHFGSGTFGTTMPSRNSYSSAQAALSYLLKSTLPKLSTLAKELLSHLKERLPKLPIVRPRQHFPIS</sequence>
<evidence type="ECO:0000313" key="1">
    <source>
        <dbReference type="EMBL" id="KAK7387663.1"/>
    </source>
</evidence>
<reference evidence="1 2" key="1">
    <citation type="submission" date="2024-01" db="EMBL/GenBank/DDBJ databases">
        <title>The genomes of 5 underutilized Papilionoideae crops provide insights into root nodulation and disease resistanc.</title>
        <authorList>
            <person name="Jiang F."/>
        </authorList>
    </citation>
    <scope>NUCLEOTIDE SEQUENCE [LARGE SCALE GENOMIC DNA]</scope>
    <source>
        <strain evidence="1">DUOXIRENSHENG_FW03</strain>
        <tissue evidence="1">Leaves</tissue>
    </source>
</reference>
<protein>
    <submittedName>
        <fullName evidence="1">Uncharacterized protein</fullName>
    </submittedName>
</protein>
<comment type="caution">
    <text evidence="1">The sequence shown here is derived from an EMBL/GenBank/DDBJ whole genome shotgun (WGS) entry which is preliminary data.</text>
</comment>
<organism evidence="1 2">
    <name type="scientific">Psophocarpus tetragonolobus</name>
    <name type="common">Winged bean</name>
    <name type="synonym">Dolichos tetragonolobus</name>
    <dbReference type="NCBI Taxonomy" id="3891"/>
    <lineage>
        <taxon>Eukaryota</taxon>
        <taxon>Viridiplantae</taxon>
        <taxon>Streptophyta</taxon>
        <taxon>Embryophyta</taxon>
        <taxon>Tracheophyta</taxon>
        <taxon>Spermatophyta</taxon>
        <taxon>Magnoliopsida</taxon>
        <taxon>eudicotyledons</taxon>
        <taxon>Gunneridae</taxon>
        <taxon>Pentapetalae</taxon>
        <taxon>rosids</taxon>
        <taxon>fabids</taxon>
        <taxon>Fabales</taxon>
        <taxon>Fabaceae</taxon>
        <taxon>Papilionoideae</taxon>
        <taxon>50 kb inversion clade</taxon>
        <taxon>NPAAA clade</taxon>
        <taxon>indigoferoid/millettioid clade</taxon>
        <taxon>Phaseoleae</taxon>
        <taxon>Psophocarpus</taxon>
    </lineage>
</organism>
<evidence type="ECO:0000313" key="2">
    <source>
        <dbReference type="Proteomes" id="UP001386955"/>
    </source>
</evidence>
<dbReference type="EMBL" id="JAYMYS010000006">
    <property type="protein sequence ID" value="KAK7387663.1"/>
    <property type="molecule type" value="Genomic_DNA"/>
</dbReference>